<dbReference type="EC" id="5.4.99.12" evidence="4"/>
<evidence type="ECO:0000256" key="6">
    <source>
        <dbReference type="PIRSR" id="PIRSR001430-2"/>
    </source>
</evidence>
<comment type="subunit">
    <text evidence="4">Homodimer.</text>
</comment>
<dbReference type="Gene3D" id="3.30.70.660">
    <property type="entry name" value="Pseudouridine synthase I, catalytic domain, C-terminal subdomain"/>
    <property type="match status" value="1"/>
</dbReference>
<dbReference type="CDD" id="cd02570">
    <property type="entry name" value="PseudoU_synth_EcTruA"/>
    <property type="match status" value="1"/>
</dbReference>
<name>A0A8J6N2C7_9BACT</name>
<dbReference type="InterPro" id="IPR020097">
    <property type="entry name" value="PsdUridine_synth_TruA_a/b_dom"/>
</dbReference>
<dbReference type="AlphaFoldDB" id="A0A8J6N2C7"/>
<evidence type="ECO:0000256" key="2">
    <source>
        <dbReference type="ARBA" id="ARBA00022694"/>
    </source>
</evidence>
<dbReference type="InterPro" id="IPR020103">
    <property type="entry name" value="PsdUridine_synth_cat_dom_sf"/>
</dbReference>
<feature type="active site" description="Nucleophile" evidence="4 5">
    <location>
        <position position="53"/>
    </location>
</feature>
<dbReference type="InterPro" id="IPR020095">
    <property type="entry name" value="PsdUridine_synth_TruA_C"/>
</dbReference>
<dbReference type="Pfam" id="PF01416">
    <property type="entry name" value="PseudoU_synth_1"/>
    <property type="match status" value="2"/>
</dbReference>
<dbReference type="FunFam" id="3.30.70.580:FF:000001">
    <property type="entry name" value="tRNA pseudouridine synthase A"/>
    <property type="match status" value="1"/>
</dbReference>
<dbReference type="GO" id="GO:0031119">
    <property type="term" value="P:tRNA pseudouridine synthesis"/>
    <property type="evidence" value="ECO:0007669"/>
    <property type="project" value="UniProtKB-UniRule"/>
</dbReference>
<evidence type="ECO:0000256" key="7">
    <source>
        <dbReference type="RuleBase" id="RU003792"/>
    </source>
</evidence>
<feature type="domain" description="Pseudouridine synthase I TruA alpha/beta" evidence="8">
    <location>
        <begin position="144"/>
        <end position="246"/>
    </location>
</feature>
<dbReference type="NCBIfam" id="TIGR00071">
    <property type="entry name" value="hisT_truA"/>
    <property type="match status" value="1"/>
</dbReference>
<accession>A0A8J6N2C7</accession>
<dbReference type="Proteomes" id="UP000603545">
    <property type="component" value="Unassembled WGS sequence"/>
</dbReference>
<evidence type="ECO:0000256" key="3">
    <source>
        <dbReference type="ARBA" id="ARBA00023235"/>
    </source>
</evidence>
<evidence type="ECO:0000256" key="4">
    <source>
        <dbReference type="HAMAP-Rule" id="MF_00171"/>
    </source>
</evidence>
<evidence type="ECO:0000259" key="8">
    <source>
        <dbReference type="Pfam" id="PF01416"/>
    </source>
</evidence>
<feature type="binding site" evidence="4 6">
    <location>
        <position position="111"/>
    </location>
    <ligand>
        <name>substrate</name>
    </ligand>
</feature>
<reference evidence="9 10" key="1">
    <citation type="submission" date="2020-08" db="EMBL/GenBank/DDBJ databases">
        <title>Bridging the membrane lipid divide: bacteria of the FCB group superphylum have the potential to synthesize archaeal ether lipids.</title>
        <authorList>
            <person name="Villanueva L."/>
            <person name="Von Meijenfeldt F.A.B."/>
            <person name="Westbye A.B."/>
            <person name="Yadav S."/>
            <person name="Hopmans E.C."/>
            <person name="Dutilh B.E."/>
            <person name="Sinninghe Damste J.S."/>
        </authorList>
    </citation>
    <scope>NUCLEOTIDE SEQUENCE [LARGE SCALE GENOMIC DNA]</scope>
    <source>
        <strain evidence="9">NIOZ-UU82</strain>
    </source>
</reference>
<keyword evidence="3 4" id="KW-0413">Isomerase</keyword>
<evidence type="ECO:0000313" key="10">
    <source>
        <dbReference type="Proteomes" id="UP000603545"/>
    </source>
</evidence>
<dbReference type="HAMAP" id="MF_00171">
    <property type="entry name" value="TruA"/>
    <property type="match status" value="1"/>
</dbReference>
<dbReference type="SUPFAM" id="SSF55120">
    <property type="entry name" value="Pseudouridine synthase"/>
    <property type="match status" value="1"/>
</dbReference>
<evidence type="ECO:0000256" key="1">
    <source>
        <dbReference type="ARBA" id="ARBA00009375"/>
    </source>
</evidence>
<dbReference type="GO" id="GO:0003723">
    <property type="term" value="F:RNA binding"/>
    <property type="evidence" value="ECO:0007669"/>
    <property type="project" value="InterPro"/>
</dbReference>
<comment type="catalytic activity">
    <reaction evidence="4 7">
        <text>uridine(38/39/40) in tRNA = pseudouridine(38/39/40) in tRNA</text>
        <dbReference type="Rhea" id="RHEA:22376"/>
        <dbReference type="Rhea" id="RHEA-COMP:10085"/>
        <dbReference type="Rhea" id="RHEA-COMP:10087"/>
        <dbReference type="ChEBI" id="CHEBI:65314"/>
        <dbReference type="ChEBI" id="CHEBI:65315"/>
        <dbReference type="EC" id="5.4.99.12"/>
    </reaction>
</comment>
<dbReference type="Gene3D" id="3.30.70.580">
    <property type="entry name" value="Pseudouridine synthase I, catalytic domain, N-terminal subdomain"/>
    <property type="match status" value="1"/>
</dbReference>
<gene>
    <name evidence="4 9" type="primary">truA</name>
    <name evidence="9" type="ORF">H8E80_01435</name>
</gene>
<sequence length="246" mass="27798">MLQNFKLTIEYDGTEYQGWQRQKNGRTIQEVIENAINIMTGKKVSLTGSGRTDAGVHALAQTANFHCNTELGPEMFQKGLNSLVPDNIVIKECCLVDDKFYARYDAKSKTYRYKILNQRLNSAISRRYVWHIRKTLNLEAMRLAIRHITGAHDFKAFEGSGSPRSNTIRTVINATLIEADQNNLSFQIEANGFLRYMVRNIVGTLVDVGLGKITPDDFKTILLSRDRNRAGATAPPHGLFLVNVKY</sequence>
<feature type="domain" description="Pseudouridine synthase I TruA alpha/beta" evidence="8">
    <location>
        <begin position="9"/>
        <end position="105"/>
    </location>
</feature>
<comment type="caution">
    <text evidence="4">Lacks conserved residue(s) required for the propagation of feature annotation.</text>
</comment>
<dbReference type="GO" id="GO:0160147">
    <property type="term" value="F:tRNA pseudouridine(38-40) synthase activity"/>
    <property type="evidence" value="ECO:0007669"/>
    <property type="project" value="UniProtKB-EC"/>
</dbReference>
<dbReference type="EMBL" id="JACNLL010000019">
    <property type="protein sequence ID" value="MBC8198699.1"/>
    <property type="molecule type" value="Genomic_DNA"/>
</dbReference>
<organism evidence="9 10">
    <name type="scientific">Candidatus Desulfaltia bathyphila</name>
    <dbReference type="NCBI Taxonomy" id="2841697"/>
    <lineage>
        <taxon>Bacteria</taxon>
        <taxon>Pseudomonadati</taxon>
        <taxon>Thermodesulfobacteriota</taxon>
        <taxon>Desulfobacteria</taxon>
        <taxon>Desulfobacterales</taxon>
        <taxon>Desulfobacterales incertae sedis</taxon>
        <taxon>Candidatus Desulfaltia</taxon>
    </lineage>
</organism>
<proteinExistence type="inferred from homology"/>
<comment type="function">
    <text evidence="4">Formation of pseudouridine at positions 38, 39 and 40 in the anticodon stem and loop of transfer RNAs.</text>
</comment>
<protein>
    <recommendedName>
        <fullName evidence="4">tRNA pseudouridine synthase A</fullName>
        <ecNumber evidence="4">5.4.99.12</ecNumber>
    </recommendedName>
    <alternativeName>
        <fullName evidence="4">tRNA pseudouridine(38-40) synthase</fullName>
    </alternativeName>
    <alternativeName>
        <fullName evidence="4">tRNA pseudouridylate synthase I</fullName>
    </alternativeName>
    <alternativeName>
        <fullName evidence="4">tRNA-uridine isomerase I</fullName>
    </alternativeName>
</protein>
<evidence type="ECO:0000313" key="9">
    <source>
        <dbReference type="EMBL" id="MBC8198699.1"/>
    </source>
</evidence>
<comment type="caution">
    <text evidence="9">The sequence shown here is derived from an EMBL/GenBank/DDBJ whole genome shotgun (WGS) entry which is preliminary data.</text>
</comment>
<keyword evidence="2 4" id="KW-0819">tRNA processing</keyword>
<comment type="similarity">
    <text evidence="1 4 7">Belongs to the tRNA pseudouridine synthase TruA family.</text>
</comment>
<evidence type="ECO:0000256" key="5">
    <source>
        <dbReference type="PIRSR" id="PIRSR001430-1"/>
    </source>
</evidence>
<dbReference type="InterPro" id="IPR020094">
    <property type="entry name" value="TruA/RsuA/RluB/E/F_N"/>
</dbReference>
<dbReference type="InterPro" id="IPR001406">
    <property type="entry name" value="PsdUridine_synth_TruA"/>
</dbReference>
<dbReference type="PIRSF" id="PIRSF001430">
    <property type="entry name" value="tRNA_psdUrid_synth"/>
    <property type="match status" value="1"/>
</dbReference>
<dbReference type="PANTHER" id="PTHR11142">
    <property type="entry name" value="PSEUDOURIDYLATE SYNTHASE"/>
    <property type="match status" value="1"/>
</dbReference>
<dbReference type="PANTHER" id="PTHR11142:SF0">
    <property type="entry name" value="TRNA PSEUDOURIDINE SYNTHASE-LIKE 1"/>
    <property type="match status" value="1"/>
</dbReference>